<keyword evidence="1" id="KW-1133">Transmembrane helix</keyword>
<accession>A0ABQ6GJG2</accession>
<evidence type="ECO:0000313" key="3">
    <source>
        <dbReference type="Proteomes" id="UP001157114"/>
    </source>
</evidence>
<proteinExistence type="predicted"/>
<dbReference type="EMBL" id="BSSQ01000018">
    <property type="protein sequence ID" value="GLX70358.1"/>
    <property type="molecule type" value="Genomic_DNA"/>
</dbReference>
<dbReference type="Proteomes" id="UP001157114">
    <property type="component" value="Unassembled WGS sequence"/>
</dbReference>
<dbReference type="RefSeq" id="WP_284241117.1">
    <property type="nucleotide sequence ID" value="NZ_BSSQ01000018.1"/>
</dbReference>
<feature type="transmembrane region" description="Helical" evidence="1">
    <location>
        <begin position="151"/>
        <end position="174"/>
    </location>
</feature>
<feature type="transmembrane region" description="Helical" evidence="1">
    <location>
        <begin position="92"/>
        <end position="111"/>
    </location>
</feature>
<evidence type="ECO:0000313" key="2">
    <source>
        <dbReference type="EMBL" id="GLX70358.1"/>
    </source>
</evidence>
<feature type="transmembrane region" description="Helical" evidence="1">
    <location>
        <begin position="123"/>
        <end position="145"/>
    </location>
</feature>
<evidence type="ECO:0008006" key="4">
    <source>
        <dbReference type="Google" id="ProtNLM"/>
    </source>
</evidence>
<keyword evidence="3" id="KW-1185">Reference proteome</keyword>
<reference evidence="2 3" key="1">
    <citation type="submission" date="2023-03" db="EMBL/GenBank/DDBJ databases">
        <title>Draft genome sequence of the bacteria which degrade cell wall of Tricholomamatutake.</title>
        <authorList>
            <person name="Konishi Y."/>
            <person name="Fukuta Y."/>
            <person name="Shirasaka N."/>
        </authorList>
    </citation>
    <scope>NUCLEOTIDE SEQUENCE [LARGE SCALE GENOMIC DNA]</scope>
    <source>
        <strain evidence="3">mu1</strain>
    </source>
</reference>
<organism evidence="2 3">
    <name type="scientific">Paenibacillus glycanilyticus</name>
    <dbReference type="NCBI Taxonomy" id="126569"/>
    <lineage>
        <taxon>Bacteria</taxon>
        <taxon>Bacillati</taxon>
        <taxon>Bacillota</taxon>
        <taxon>Bacilli</taxon>
        <taxon>Bacillales</taxon>
        <taxon>Paenibacillaceae</taxon>
        <taxon>Paenibacillus</taxon>
    </lineage>
</organism>
<protein>
    <recommendedName>
        <fullName evidence="4">Ferric oxidoreductase domain-containing protein</fullName>
    </recommendedName>
</protein>
<feature type="transmembrane region" description="Helical" evidence="1">
    <location>
        <begin position="19"/>
        <end position="40"/>
    </location>
</feature>
<name>A0ABQ6GJG2_9BACL</name>
<evidence type="ECO:0000256" key="1">
    <source>
        <dbReference type="SAM" id="Phobius"/>
    </source>
</evidence>
<keyword evidence="1" id="KW-0812">Transmembrane</keyword>
<sequence>MNAAVEALNVWTTTRASGITSYLFLFLSTVAGITMGLRIVKNKAKPIVLAIHQSTGWFGFLFGMIHGSVLVFDEYVGYSPGELLIPFTAHSHPILTGIGTLSFYMTFLVILSSDLMKKLGKKLWKMTHMLAFPGYFMALFHGLFIGSDSQYPWAIGMYGATGAIIAALTAYRIWTVTKGKGKQETPRNMRLPDRRVKPAALDNVE</sequence>
<gene>
    <name evidence="2" type="ORF">MU1_47040</name>
</gene>
<feature type="transmembrane region" description="Helical" evidence="1">
    <location>
        <begin position="47"/>
        <end position="72"/>
    </location>
</feature>
<comment type="caution">
    <text evidence="2">The sequence shown here is derived from an EMBL/GenBank/DDBJ whole genome shotgun (WGS) entry which is preliminary data.</text>
</comment>
<keyword evidence="1" id="KW-0472">Membrane</keyword>